<dbReference type="SMART" id="SM00355">
    <property type="entry name" value="ZnF_C2H2"/>
    <property type="match status" value="4"/>
</dbReference>
<feature type="region of interest" description="Disordered" evidence="13">
    <location>
        <begin position="480"/>
        <end position="624"/>
    </location>
</feature>
<feature type="domain" description="RING-type" evidence="14">
    <location>
        <begin position="63"/>
        <end position="103"/>
    </location>
</feature>
<dbReference type="Proteomes" id="UP000509704">
    <property type="component" value="Chromosome 8"/>
</dbReference>
<dbReference type="EC" id="2.3.2.27" evidence="4"/>
<dbReference type="GeneID" id="59238728"/>
<dbReference type="GO" id="GO:0043022">
    <property type="term" value="F:ribosome binding"/>
    <property type="evidence" value="ECO:0007669"/>
    <property type="project" value="TreeGrafter"/>
</dbReference>
<dbReference type="InterPro" id="IPR044288">
    <property type="entry name" value="ZNF598/HEL2"/>
</dbReference>
<dbReference type="GO" id="GO:0061630">
    <property type="term" value="F:ubiquitin protein ligase activity"/>
    <property type="evidence" value="ECO:0007669"/>
    <property type="project" value="UniProtKB-EC"/>
</dbReference>
<keyword evidence="16" id="KW-1185">Reference proteome</keyword>
<dbReference type="EMBL" id="CP058611">
    <property type="protein sequence ID" value="QLG74925.1"/>
    <property type="molecule type" value="Genomic_DNA"/>
</dbReference>
<evidence type="ECO:0000256" key="10">
    <source>
        <dbReference type="ARBA" id="ARBA00022833"/>
    </source>
</evidence>
<dbReference type="SUPFAM" id="SSF57850">
    <property type="entry name" value="RING/U-box"/>
    <property type="match status" value="1"/>
</dbReference>
<dbReference type="InterPro" id="IPR057634">
    <property type="entry name" value="PAH_ZNF598/HEL2"/>
</dbReference>
<dbReference type="GO" id="GO:0008270">
    <property type="term" value="F:zinc ion binding"/>
    <property type="evidence" value="ECO:0007669"/>
    <property type="project" value="UniProtKB-KW"/>
</dbReference>
<evidence type="ECO:0000256" key="12">
    <source>
        <dbReference type="PROSITE-ProRule" id="PRU00175"/>
    </source>
</evidence>
<dbReference type="CDD" id="cd16615">
    <property type="entry name" value="RING-HC_ZNF598"/>
    <property type="match status" value="1"/>
</dbReference>
<dbReference type="GO" id="GO:0072344">
    <property type="term" value="P:rescue of stalled ribosome"/>
    <property type="evidence" value="ECO:0007669"/>
    <property type="project" value="InterPro"/>
</dbReference>
<dbReference type="InterPro" id="IPR013087">
    <property type="entry name" value="Znf_C2H2_type"/>
</dbReference>
<feature type="compositionally biased region" description="Polar residues" evidence="13">
    <location>
        <begin position="523"/>
        <end position="538"/>
    </location>
</feature>
<comment type="catalytic activity">
    <reaction evidence="1">
        <text>S-ubiquitinyl-[E2 ubiquitin-conjugating enzyme]-L-cysteine + [acceptor protein]-L-lysine = [E2 ubiquitin-conjugating enzyme]-L-cysteine + N(6)-ubiquitinyl-[acceptor protein]-L-lysine.</text>
        <dbReference type="EC" id="2.3.2.27"/>
    </reaction>
</comment>
<organism evidence="15 16">
    <name type="scientific">Zygotorulaspora mrakii</name>
    <name type="common">Zygosaccharomyces mrakii</name>
    <dbReference type="NCBI Taxonomy" id="42260"/>
    <lineage>
        <taxon>Eukaryota</taxon>
        <taxon>Fungi</taxon>
        <taxon>Dikarya</taxon>
        <taxon>Ascomycota</taxon>
        <taxon>Saccharomycotina</taxon>
        <taxon>Saccharomycetes</taxon>
        <taxon>Saccharomycetales</taxon>
        <taxon>Saccharomycetaceae</taxon>
        <taxon>Zygotorulaspora</taxon>
    </lineage>
</organism>
<dbReference type="PROSITE" id="PS50089">
    <property type="entry name" value="ZF_RING_2"/>
    <property type="match status" value="1"/>
</dbReference>
<dbReference type="InterPro" id="IPR041888">
    <property type="entry name" value="RING-HC_ZNF598/HEL2"/>
</dbReference>
<dbReference type="Pfam" id="PF23202">
    <property type="entry name" value="PAH_ZNF598"/>
    <property type="match status" value="1"/>
</dbReference>
<feature type="compositionally biased region" description="Low complexity" evidence="13">
    <location>
        <begin position="338"/>
        <end position="357"/>
    </location>
</feature>
<feature type="compositionally biased region" description="Polar residues" evidence="13">
    <location>
        <begin position="1"/>
        <end position="11"/>
    </location>
</feature>
<dbReference type="Pfam" id="PF25447">
    <property type="entry name" value="RING_ZNF598"/>
    <property type="match status" value="1"/>
</dbReference>
<comment type="pathway">
    <text evidence="3">Protein modification; protein ubiquitination.</text>
</comment>
<keyword evidence="8" id="KW-0479">Metal-binding</keyword>
<feature type="region of interest" description="Disordered" evidence="13">
    <location>
        <begin position="1"/>
        <end position="58"/>
    </location>
</feature>
<gene>
    <name evidence="15" type="ORF">HG535_0H02520</name>
</gene>
<protein>
    <recommendedName>
        <fullName evidence="4">RING-type E3 ubiquitin transferase</fullName>
        <ecNumber evidence="4">2.3.2.27</ecNumber>
    </recommendedName>
</protein>
<dbReference type="InterPro" id="IPR056437">
    <property type="entry name" value="Znf-C2H2_ZNF598/HEL2"/>
</dbReference>
<dbReference type="GO" id="GO:0016567">
    <property type="term" value="P:protein ubiquitination"/>
    <property type="evidence" value="ECO:0007669"/>
    <property type="project" value="TreeGrafter"/>
</dbReference>
<keyword evidence="10" id="KW-0862">Zinc</keyword>
<dbReference type="GO" id="GO:0005737">
    <property type="term" value="C:cytoplasm"/>
    <property type="evidence" value="ECO:0007669"/>
    <property type="project" value="UniProtKB-SubCell"/>
</dbReference>
<feature type="compositionally biased region" description="Polar residues" evidence="13">
    <location>
        <begin position="547"/>
        <end position="558"/>
    </location>
</feature>
<keyword evidence="6" id="KW-0597">Phosphoprotein</keyword>
<feature type="region of interest" description="Disordered" evidence="13">
    <location>
        <begin position="338"/>
        <end position="359"/>
    </location>
</feature>
<reference evidence="15 16" key="1">
    <citation type="submission" date="2020-07" db="EMBL/GenBank/DDBJ databases">
        <title>The yeast mating-type switching endonuclease HO is a domesticated member of an unorthodox homing genetic element family.</title>
        <authorList>
            <person name="Coughlan A.Y."/>
            <person name="Lombardi L."/>
            <person name="Braun-Galleani S."/>
            <person name="Martos A.R."/>
            <person name="Galeote V."/>
            <person name="Bigey F."/>
            <person name="Dequin S."/>
            <person name="Byrne K.P."/>
            <person name="Wolfe K.H."/>
        </authorList>
    </citation>
    <scope>NUCLEOTIDE SEQUENCE [LARGE SCALE GENOMIC DNA]</scope>
    <source>
        <strain evidence="15 16">NRRL Y-6702</strain>
    </source>
</reference>
<evidence type="ECO:0000313" key="16">
    <source>
        <dbReference type="Proteomes" id="UP000509704"/>
    </source>
</evidence>
<keyword evidence="9 12" id="KW-0863">Zinc-finger</keyword>
<keyword evidence="5" id="KW-0963">Cytoplasm</keyword>
<evidence type="ECO:0000256" key="6">
    <source>
        <dbReference type="ARBA" id="ARBA00022553"/>
    </source>
</evidence>
<proteinExistence type="inferred from homology"/>
<evidence type="ECO:0000256" key="3">
    <source>
        <dbReference type="ARBA" id="ARBA00004906"/>
    </source>
</evidence>
<dbReference type="InterPro" id="IPR001841">
    <property type="entry name" value="Znf_RING"/>
</dbReference>
<evidence type="ECO:0000256" key="2">
    <source>
        <dbReference type="ARBA" id="ARBA00004496"/>
    </source>
</evidence>
<dbReference type="AlphaFoldDB" id="A0A7H9B8B7"/>
<comment type="subcellular location">
    <subcellularLocation>
        <location evidence="2">Cytoplasm</location>
    </subcellularLocation>
</comment>
<dbReference type="SMART" id="SM00184">
    <property type="entry name" value="RING"/>
    <property type="match status" value="1"/>
</dbReference>
<dbReference type="Pfam" id="PF23230">
    <property type="entry name" value="zf-C2H2_13"/>
    <property type="match status" value="1"/>
</dbReference>
<dbReference type="KEGG" id="zmk:HG535_0H02520"/>
<dbReference type="InterPro" id="IPR013083">
    <property type="entry name" value="Znf_RING/FYVE/PHD"/>
</dbReference>
<dbReference type="Gene3D" id="3.30.40.10">
    <property type="entry name" value="Zinc/RING finger domain, C3HC4 (zinc finger)"/>
    <property type="match status" value="1"/>
</dbReference>
<dbReference type="PANTHER" id="PTHR22938:SF0">
    <property type="entry name" value="E3 UBIQUITIN-PROTEIN LIGASE ZNF598"/>
    <property type="match status" value="1"/>
</dbReference>
<evidence type="ECO:0000256" key="8">
    <source>
        <dbReference type="ARBA" id="ARBA00022723"/>
    </source>
</evidence>
<evidence type="ECO:0000256" key="5">
    <source>
        <dbReference type="ARBA" id="ARBA00022490"/>
    </source>
</evidence>
<evidence type="ECO:0000256" key="13">
    <source>
        <dbReference type="SAM" id="MobiDB-lite"/>
    </source>
</evidence>
<accession>A0A7H9B8B7</accession>
<evidence type="ECO:0000313" key="15">
    <source>
        <dbReference type="EMBL" id="QLG74925.1"/>
    </source>
</evidence>
<evidence type="ECO:0000256" key="1">
    <source>
        <dbReference type="ARBA" id="ARBA00000900"/>
    </source>
</evidence>
<dbReference type="PANTHER" id="PTHR22938">
    <property type="entry name" value="ZINC FINGER PROTEIN 598"/>
    <property type="match status" value="1"/>
</dbReference>
<keyword evidence="7" id="KW-0808">Transferase</keyword>
<dbReference type="RefSeq" id="XP_037146650.1">
    <property type="nucleotide sequence ID" value="XM_037290755.1"/>
</dbReference>
<evidence type="ECO:0000256" key="9">
    <source>
        <dbReference type="ARBA" id="ARBA00022771"/>
    </source>
</evidence>
<feature type="compositionally biased region" description="Polar residues" evidence="13">
    <location>
        <begin position="37"/>
        <end position="46"/>
    </location>
</feature>
<sequence length="631" mass="71460">MNNVSSASHGSNYRRMQGPQQSRRSRSKGSKAEQSNRTDTTGTWKSDQAKQDEDENSDGGDLCVICAEKIKYVALSPCSHKTCHVCAFRQRALYGKKACLVCRTENESLIFTDKLDAEYDDIKDFAVINEEYGINFTANEIAKATLDLLKYTCSICDSERKTDFGSFKKLNGHLKSVHNKAICMICANNNHAFPSELKIYTQNQLRNHQTKGDSEGFKGHPMCAFCPGLRFYSDDELYVHMRNHHEKCHICEKIDPTSPQYFKDYDQLFEHFKNCHYICTHPTCLENKFVVFRDELELQAHILKEHGDMIRGKQRLFQSELSTFVSAPSRVISENNYFDNSSNSSSSSSRKNNSNESAKVKKLRLKERAKFYLTNSSEKYQKFEKLNEDFDSGKITAKLLLHSYQDLFTSPEADMYLLIHNLSELYQTNSQKFKDLNALYQNHEQQVTRKQELPTLSRDTSSSVSLVSGVWSANNNTVSTSGRGINTAKLPSLSSLPARDPFASPLKSASYKNLNHTRKKSPSPITRTASDNTVNFTPTYLDKKKNVTSARPSNKSQNKLAALDLPTLPTPKPKVYIPPLNRPNIPDPKKWGKQPVPQELTDDITNLSLSSSSSSGRKKGKQKQLLFHIGI</sequence>
<name>A0A7H9B8B7_ZYGMR</name>
<comment type="similarity">
    <text evidence="11">Belongs to the ZNF598/HEL2 family.</text>
</comment>
<evidence type="ECO:0000256" key="11">
    <source>
        <dbReference type="ARBA" id="ARBA00035113"/>
    </source>
</evidence>
<evidence type="ECO:0000259" key="14">
    <source>
        <dbReference type="PROSITE" id="PS50089"/>
    </source>
</evidence>
<dbReference type="OrthoDB" id="3838338at2759"/>
<evidence type="ECO:0000256" key="4">
    <source>
        <dbReference type="ARBA" id="ARBA00012483"/>
    </source>
</evidence>
<evidence type="ECO:0000256" key="7">
    <source>
        <dbReference type="ARBA" id="ARBA00022679"/>
    </source>
</evidence>